<protein>
    <submittedName>
        <fullName evidence="3">Uncharacterized protein</fullName>
    </submittedName>
</protein>
<reference evidence="3 4" key="1">
    <citation type="submission" date="2024-02" db="EMBL/GenBank/DDBJ databases">
        <title>A draft genome for the cacao thread blight pathogen Marasmius crinis-equi.</title>
        <authorList>
            <person name="Cohen S.P."/>
            <person name="Baruah I.K."/>
            <person name="Amoako-Attah I."/>
            <person name="Bukari Y."/>
            <person name="Meinhardt L.W."/>
            <person name="Bailey B.A."/>
        </authorList>
    </citation>
    <scope>NUCLEOTIDE SEQUENCE [LARGE SCALE GENOMIC DNA]</scope>
    <source>
        <strain evidence="3 4">GH-76</strain>
    </source>
</reference>
<proteinExistence type="predicted"/>
<dbReference type="EMBL" id="JBAHYK010001476">
    <property type="protein sequence ID" value="KAL0567855.1"/>
    <property type="molecule type" value="Genomic_DNA"/>
</dbReference>
<accession>A0ABR3EY43</accession>
<comment type="caution">
    <text evidence="3">The sequence shown here is derived from an EMBL/GenBank/DDBJ whole genome shotgun (WGS) entry which is preliminary data.</text>
</comment>
<dbReference type="Proteomes" id="UP001465976">
    <property type="component" value="Unassembled WGS sequence"/>
</dbReference>
<evidence type="ECO:0000256" key="1">
    <source>
        <dbReference type="SAM" id="Coils"/>
    </source>
</evidence>
<feature type="coiled-coil region" evidence="1">
    <location>
        <begin position="290"/>
        <end position="317"/>
    </location>
</feature>
<keyword evidence="4" id="KW-1185">Reference proteome</keyword>
<evidence type="ECO:0000256" key="2">
    <source>
        <dbReference type="SAM" id="MobiDB-lite"/>
    </source>
</evidence>
<feature type="compositionally biased region" description="Acidic residues" evidence="2">
    <location>
        <begin position="114"/>
        <end position="143"/>
    </location>
</feature>
<organism evidence="3 4">
    <name type="scientific">Marasmius crinis-equi</name>
    <dbReference type="NCBI Taxonomy" id="585013"/>
    <lineage>
        <taxon>Eukaryota</taxon>
        <taxon>Fungi</taxon>
        <taxon>Dikarya</taxon>
        <taxon>Basidiomycota</taxon>
        <taxon>Agaricomycotina</taxon>
        <taxon>Agaricomycetes</taxon>
        <taxon>Agaricomycetidae</taxon>
        <taxon>Agaricales</taxon>
        <taxon>Marasmiineae</taxon>
        <taxon>Marasmiaceae</taxon>
        <taxon>Marasmius</taxon>
    </lineage>
</organism>
<sequence>MTRPLCIEHTFDREGRFGPTRSSRRASLRASEPYPASPATKETVRVRFTNNPRARSATPGPSRPSSNSAQAASSISSTPQTPPPTSNPGRAVRPVLKAPRATPAPSIHSHVDQVDSDSEDSDDFEDAMEEPQSDSDSDSDDEAMERTVPINPDDGMNGSGVEKDGVKDDGVEHDVLDDFANATMYPVRTTKIRKPPGEVGRPNGGGYTLKTALGWSNEKYNAVRLFISKLVPEHLDCNKPLGEQPLADLRKIRQITIEKYPWIDEEYDNVWPIDDFVFNCLKYQKQQIRNQRRQDGYEAAQAELERIQRENEVLRATMPGTTFQESGAGTSTKAKKKQKQKPAGQPKARVGTKTRSMTAGN</sequence>
<feature type="region of interest" description="Disordered" evidence="2">
    <location>
        <begin position="317"/>
        <end position="361"/>
    </location>
</feature>
<feature type="compositionally biased region" description="Low complexity" evidence="2">
    <location>
        <begin position="63"/>
        <end position="79"/>
    </location>
</feature>
<name>A0ABR3EY43_9AGAR</name>
<evidence type="ECO:0000313" key="4">
    <source>
        <dbReference type="Proteomes" id="UP001465976"/>
    </source>
</evidence>
<feature type="region of interest" description="Disordered" evidence="2">
    <location>
        <begin position="1"/>
        <end position="159"/>
    </location>
</feature>
<gene>
    <name evidence="3" type="ORF">V5O48_014137</name>
</gene>
<evidence type="ECO:0000313" key="3">
    <source>
        <dbReference type="EMBL" id="KAL0567855.1"/>
    </source>
</evidence>
<keyword evidence="1" id="KW-0175">Coiled coil</keyword>